<comment type="caution">
    <text evidence="2">The sequence shown here is derived from an EMBL/GenBank/DDBJ whole genome shotgun (WGS) entry which is preliminary data.</text>
</comment>
<name>A0AAW8EUU4_9MICO</name>
<dbReference type="GO" id="GO:0006950">
    <property type="term" value="P:response to stress"/>
    <property type="evidence" value="ECO:0007669"/>
    <property type="project" value="TreeGrafter"/>
</dbReference>
<keyword evidence="2" id="KW-0238">DNA-binding</keyword>
<dbReference type="InterPro" id="IPR036390">
    <property type="entry name" value="WH_DNA-bd_sf"/>
</dbReference>
<sequence length="156" mass="17268">MNDSSNSSDPRARTVWALRRAELAVQGLKERQLRPVGITASHYALLVSIDSEPGLAGATLARRLNITPQAIASLVARLVERGFIERRPHPRHPNVRELHLTDEGRRSLSRADDVVQRIEQRVEDLLGTVQADELRVMLDAIAFSLAHADDGQAEPS</sequence>
<dbReference type="EMBL" id="JAUSXV010000001">
    <property type="protein sequence ID" value="MDQ0647062.1"/>
    <property type="molecule type" value="Genomic_DNA"/>
</dbReference>
<dbReference type="GO" id="GO:0003677">
    <property type="term" value="F:DNA binding"/>
    <property type="evidence" value="ECO:0007669"/>
    <property type="project" value="UniProtKB-KW"/>
</dbReference>
<dbReference type="PANTHER" id="PTHR33164:SF43">
    <property type="entry name" value="HTH-TYPE TRANSCRIPTIONAL REPRESSOR YETL"/>
    <property type="match status" value="1"/>
</dbReference>
<gene>
    <name evidence="2" type="ORF">QFZ53_001258</name>
</gene>
<dbReference type="PANTHER" id="PTHR33164">
    <property type="entry name" value="TRANSCRIPTIONAL REGULATOR, MARR FAMILY"/>
    <property type="match status" value="1"/>
</dbReference>
<dbReference type="InterPro" id="IPR000835">
    <property type="entry name" value="HTH_MarR-typ"/>
</dbReference>
<dbReference type="Pfam" id="PF12802">
    <property type="entry name" value="MarR_2"/>
    <property type="match status" value="1"/>
</dbReference>
<dbReference type="InterPro" id="IPR039422">
    <property type="entry name" value="MarR/SlyA-like"/>
</dbReference>
<evidence type="ECO:0000313" key="3">
    <source>
        <dbReference type="Proteomes" id="UP001244427"/>
    </source>
</evidence>
<proteinExistence type="predicted"/>
<dbReference type="SMART" id="SM00347">
    <property type="entry name" value="HTH_MARR"/>
    <property type="match status" value="1"/>
</dbReference>
<organism evidence="2 3">
    <name type="scientific">Microbacterium natoriense</name>
    <dbReference type="NCBI Taxonomy" id="284570"/>
    <lineage>
        <taxon>Bacteria</taxon>
        <taxon>Bacillati</taxon>
        <taxon>Actinomycetota</taxon>
        <taxon>Actinomycetes</taxon>
        <taxon>Micrococcales</taxon>
        <taxon>Microbacteriaceae</taxon>
        <taxon>Microbacterium</taxon>
    </lineage>
</organism>
<feature type="domain" description="HTH marR-type" evidence="1">
    <location>
        <begin position="11"/>
        <end position="143"/>
    </location>
</feature>
<dbReference type="Gene3D" id="1.10.10.10">
    <property type="entry name" value="Winged helix-like DNA-binding domain superfamily/Winged helix DNA-binding domain"/>
    <property type="match status" value="1"/>
</dbReference>
<dbReference type="PROSITE" id="PS50995">
    <property type="entry name" value="HTH_MARR_2"/>
    <property type="match status" value="1"/>
</dbReference>
<dbReference type="RefSeq" id="WP_307294686.1">
    <property type="nucleotide sequence ID" value="NZ_JAUSXV010000001.1"/>
</dbReference>
<dbReference type="AlphaFoldDB" id="A0AAW8EUU4"/>
<dbReference type="InterPro" id="IPR036388">
    <property type="entry name" value="WH-like_DNA-bd_sf"/>
</dbReference>
<evidence type="ECO:0000313" key="2">
    <source>
        <dbReference type="EMBL" id="MDQ0647062.1"/>
    </source>
</evidence>
<accession>A0AAW8EUU4</accession>
<dbReference type="Proteomes" id="UP001244427">
    <property type="component" value="Unassembled WGS sequence"/>
</dbReference>
<protein>
    <submittedName>
        <fullName evidence="2">DNA-binding MarR family transcriptional regulator</fullName>
    </submittedName>
</protein>
<keyword evidence="3" id="KW-1185">Reference proteome</keyword>
<dbReference type="SUPFAM" id="SSF46785">
    <property type="entry name" value="Winged helix' DNA-binding domain"/>
    <property type="match status" value="1"/>
</dbReference>
<reference evidence="2 3" key="1">
    <citation type="submission" date="2023-07" db="EMBL/GenBank/DDBJ databases">
        <title>Comparative genomics of wheat-associated soil bacteria to identify genetic determinants of phenazine resistance.</title>
        <authorList>
            <person name="Mouncey N."/>
        </authorList>
    </citation>
    <scope>NUCLEOTIDE SEQUENCE [LARGE SCALE GENOMIC DNA]</scope>
    <source>
        <strain evidence="2 3">W4I9-1</strain>
    </source>
</reference>
<evidence type="ECO:0000259" key="1">
    <source>
        <dbReference type="PROSITE" id="PS50995"/>
    </source>
</evidence>
<dbReference type="GO" id="GO:0003700">
    <property type="term" value="F:DNA-binding transcription factor activity"/>
    <property type="evidence" value="ECO:0007669"/>
    <property type="project" value="InterPro"/>
</dbReference>